<dbReference type="OMA" id="WISEQTS"/>
<reference evidence="2" key="1">
    <citation type="journal article" date="2012" name="Nature">
        <title>The tomato genome sequence provides insights into fleshy fruit evolution.</title>
        <authorList>
            <consortium name="Tomato Genome Consortium"/>
        </authorList>
    </citation>
    <scope>NUCLEOTIDE SEQUENCE [LARGE SCALE GENOMIC DNA]</scope>
    <source>
        <strain evidence="2">cv. Heinz 1706</strain>
    </source>
</reference>
<dbReference type="Gramene" id="Solyc01g017650.2.1">
    <property type="protein sequence ID" value="Solyc01g017650.2.1.1"/>
    <property type="gene ID" value="Solyc01g017650.2"/>
</dbReference>
<evidence type="ECO:0000259" key="1">
    <source>
        <dbReference type="Pfam" id="PF08268"/>
    </source>
</evidence>
<dbReference type="AlphaFoldDB" id="A0A3Q7ECB1"/>
<name>A0A3Q7ECB1_SOLLC</name>
<evidence type="ECO:0000313" key="3">
    <source>
        <dbReference type="Proteomes" id="UP000004994"/>
    </source>
</evidence>
<keyword evidence="3" id="KW-1185">Reference proteome</keyword>
<feature type="domain" description="F-box associated beta-propeller type 3" evidence="1">
    <location>
        <begin position="3"/>
        <end position="128"/>
    </location>
</feature>
<organism evidence="2">
    <name type="scientific">Solanum lycopersicum</name>
    <name type="common">Tomato</name>
    <name type="synonym">Lycopersicon esculentum</name>
    <dbReference type="NCBI Taxonomy" id="4081"/>
    <lineage>
        <taxon>Eukaryota</taxon>
        <taxon>Viridiplantae</taxon>
        <taxon>Streptophyta</taxon>
        <taxon>Embryophyta</taxon>
        <taxon>Tracheophyta</taxon>
        <taxon>Spermatophyta</taxon>
        <taxon>Magnoliopsida</taxon>
        <taxon>eudicotyledons</taxon>
        <taxon>Gunneridae</taxon>
        <taxon>Pentapetalae</taxon>
        <taxon>asterids</taxon>
        <taxon>lamiids</taxon>
        <taxon>Solanales</taxon>
        <taxon>Solanaceae</taxon>
        <taxon>Solanoideae</taxon>
        <taxon>Solaneae</taxon>
        <taxon>Solanum</taxon>
        <taxon>Solanum subgen. Lycopersicon</taxon>
    </lineage>
</organism>
<sequence>DHVIAANDVKSENFKIITLWNAFHIVVAYELLQVNDKLRIIYYGCSVDGFFDLLIFKKTPEKEWHRHMIQFPSMWKNVVSRPISSYMSRDAEIVFVLNLYSGALCLCYDVNTKMRRELGIKQLPEKTNIKGIYSYIERLVM</sequence>
<dbReference type="InParanoid" id="A0A3Q7ECB1"/>
<protein>
    <recommendedName>
        <fullName evidence="1">F-box associated beta-propeller type 3 domain-containing protein</fullName>
    </recommendedName>
</protein>
<dbReference type="PaxDb" id="4081-Solyc01g017650.1.1"/>
<proteinExistence type="predicted"/>
<reference evidence="2" key="2">
    <citation type="submission" date="2019-01" db="UniProtKB">
        <authorList>
            <consortium name="EnsemblPlants"/>
        </authorList>
    </citation>
    <scope>IDENTIFICATION</scope>
    <source>
        <strain evidence="2">cv. Heinz 1706</strain>
    </source>
</reference>
<accession>A0A3Q7ECB1</accession>
<dbReference type="Proteomes" id="UP000004994">
    <property type="component" value="Chromosome 1"/>
</dbReference>
<evidence type="ECO:0000313" key="2">
    <source>
        <dbReference type="EnsemblPlants" id="Solyc01g017650.2.1.1"/>
    </source>
</evidence>
<dbReference type="InterPro" id="IPR013187">
    <property type="entry name" value="F-box-assoc_dom_typ3"/>
</dbReference>
<dbReference type="Pfam" id="PF08268">
    <property type="entry name" value="FBA_3"/>
    <property type="match status" value="1"/>
</dbReference>
<dbReference type="EnsemblPlants" id="Solyc01g017650.2.1">
    <property type="protein sequence ID" value="Solyc01g017650.2.1.1"/>
    <property type="gene ID" value="Solyc01g017650.2"/>
</dbReference>